<dbReference type="PANTHER" id="PTHR24246:SF27">
    <property type="entry name" value="ADENOSINE RECEPTOR, ISOFORM A"/>
    <property type="match status" value="1"/>
</dbReference>
<feature type="transmembrane region" description="Helical" evidence="10">
    <location>
        <begin position="93"/>
        <end position="113"/>
    </location>
</feature>
<dbReference type="RefSeq" id="XP_066919760.1">
    <property type="nucleotide sequence ID" value="XM_067063659.1"/>
</dbReference>
<dbReference type="GeneID" id="136807089"/>
<dbReference type="InterPro" id="IPR017452">
    <property type="entry name" value="GPCR_Rhodpsn_7TM"/>
</dbReference>
<evidence type="ECO:0000256" key="10">
    <source>
        <dbReference type="SAM" id="Phobius"/>
    </source>
</evidence>
<dbReference type="InterPro" id="IPR000276">
    <property type="entry name" value="GPCR_Rhodpsn"/>
</dbReference>
<feature type="transmembrane region" description="Helical" evidence="10">
    <location>
        <begin position="311"/>
        <end position="333"/>
    </location>
</feature>
<dbReference type="PROSITE" id="PS50262">
    <property type="entry name" value="G_PROTEIN_RECEP_F1_2"/>
    <property type="match status" value="1"/>
</dbReference>
<evidence type="ECO:0000256" key="3">
    <source>
        <dbReference type="ARBA" id="ARBA00022692"/>
    </source>
</evidence>
<keyword evidence="13" id="KW-1185">Reference proteome</keyword>
<keyword evidence="6 10" id="KW-0472">Membrane</keyword>
<keyword evidence="4 10" id="KW-1133">Transmembrane helix</keyword>
<keyword evidence="7" id="KW-0675">Receptor</keyword>
<dbReference type="PANTHER" id="PTHR24246">
    <property type="entry name" value="OLFACTORY RECEPTOR AND ADENOSINE RECEPTOR"/>
    <property type="match status" value="1"/>
</dbReference>
<evidence type="ECO:0000256" key="2">
    <source>
        <dbReference type="ARBA" id="ARBA00022475"/>
    </source>
</evidence>
<dbReference type="SMART" id="SM01381">
    <property type="entry name" value="7TM_GPCR_Srsx"/>
    <property type="match status" value="1"/>
</dbReference>
<feature type="transmembrane region" description="Helical" evidence="10">
    <location>
        <begin position="158"/>
        <end position="182"/>
    </location>
</feature>
<evidence type="ECO:0000256" key="6">
    <source>
        <dbReference type="ARBA" id="ARBA00023136"/>
    </source>
</evidence>
<protein>
    <recommendedName>
        <fullName evidence="11">G-protein coupled receptors family 1 profile domain-containing protein</fullName>
    </recommendedName>
</protein>
<keyword evidence="8" id="KW-0325">Glycoprotein</keyword>
<feature type="transmembrane region" description="Helical" evidence="10">
    <location>
        <begin position="276"/>
        <end position="299"/>
    </location>
</feature>
<evidence type="ECO:0000256" key="4">
    <source>
        <dbReference type="ARBA" id="ARBA00022989"/>
    </source>
</evidence>
<evidence type="ECO:0000256" key="7">
    <source>
        <dbReference type="ARBA" id="ARBA00023170"/>
    </source>
</evidence>
<keyword evidence="9" id="KW-0807">Transducer</keyword>
<keyword evidence="3 10" id="KW-0812">Transmembrane</keyword>
<evidence type="ECO:0000256" key="9">
    <source>
        <dbReference type="ARBA" id="ARBA00023224"/>
    </source>
</evidence>
<evidence type="ECO:0000256" key="1">
    <source>
        <dbReference type="ARBA" id="ARBA00004651"/>
    </source>
</evidence>
<dbReference type="Gene3D" id="1.20.1070.10">
    <property type="entry name" value="Rhodopsin 7-helix transmembrane proteins"/>
    <property type="match status" value="1"/>
</dbReference>
<reference evidence="12" key="1">
    <citation type="submission" date="2021-01" db="UniProtKB">
        <authorList>
            <consortium name="EnsemblMetazoa"/>
        </authorList>
    </citation>
    <scope>IDENTIFICATION</scope>
</reference>
<dbReference type="EnsemblMetazoa" id="CLYHEMT001196.1">
    <property type="protein sequence ID" value="CLYHEMP001196.1"/>
    <property type="gene ID" value="CLYHEMG001196"/>
</dbReference>
<feature type="transmembrane region" description="Helical" evidence="10">
    <location>
        <begin position="12"/>
        <end position="38"/>
    </location>
</feature>
<feature type="transmembrane region" description="Helical" evidence="10">
    <location>
        <begin position="133"/>
        <end position="152"/>
    </location>
</feature>
<evidence type="ECO:0000256" key="5">
    <source>
        <dbReference type="ARBA" id="ARBA00023040"/>
    </source>
</evidence>
<feature type="transmembrane region" description="Helical" evidence="10">
    <location>
        <begin position="50"/>
        <end position="73"/>
    </location>
</feature>
<dbReference type="CDD" id="cd00637">
    <property type="entry name" value="7tm_classA_rhodopsin-like"/>
    <property type="match status" value="1"/>
</dbReference>
<dbReference type="GO" id="GO:0004930">
    <property type="term" value="F:G protein-coupled receptor activity"/>
    <property type="evidence" value="ECO:0007669"/>
    <property type="project" value="UniProtKB-KW"/>
</dbReference>
<dbReference type="OrthoDB" id="5967635at2759"/>
<evidence type="ECO:0000313" key="12">
    <source>
        <dbReference type="EnsemblMetazoa" id="CLYHEMP001196.1"/>
    </source>
</evidence>
<dbReference type="PRINTS" id="PR00237">
    <property type="entry name" value="GPCRRHODOPSN"/>
</dbReference>
<dbReference type="AlphaFoldDB" id="A0A7M5UQY8"/>
<evidence type="ECO:0000313" key="13">
    <source>
        <dbReference type="Proteomes" id="UP000594262"/>
    </source>
</evidence>
<sequence length="393" mass="44704">MAGQIPCEVTDQVFPIILCTLSILLTIISVPLNGVVLVAIIKNKKFHSNFYFIIFNTTAADFLIGAILCPLSINIHVREIREEPVNGTVDTLFHFGLFTLAMVSVLTITVLSIDRMISLKFSSQYRVMKKINFIASLLAVWVVTGGLSPIYFILDYSLFLTIISLSAVLVTAVMMFITYMFYRAQLRRAFIRSHSTPKDPEVEINDADEIEDQGPGTIRYVSSDSGGSSSRPSIPMSIKRKFTRSKKDSITSITSAQKLDEDYQVYLMEKRATDTFFYMMLIFFLCYIPVVIISLTIHLSKGRYGCYTINLLQECIAILCIISSVCKTIVFVARLTALRKACINLFISDEEMERRWRKESVPMVPKKKRTLKDRLLQRKAPSHEEEIEKEMLT</sequence>
<proteinExistence type="predicted"/>
<organism evidence="12 13">
    <name type="scientific">Clytia hemisphaerica</name>
    <dbReference type="NCBI Taxonomy" id="252671"/>
    <lineage>
        <taxon>Eukaryota</taxon>
        <taxon>Metazoa</taxon>
        <taxon>Cnidaria</taxon>
        <taxon>Hydrozoa</taxon>
        <taxon>Hydroidolina</taxon>
        <taxon>Leptothecata</taxon>
        <taxon>Obeliida</taxon>
        <taxon>Clytiidae</taxon>
        <taxon>Clytia</taxon>
    </lineage>
</organism>
<dbReference type="SUPFAM" id="SSF81321">
    <property type="entry name" value="Family A G protein-coupled receptor-like"/>
    <property type="match status" value="1"/>
</dbReference>
<accession>A0A7M5UQY8</accession>
<name>A0A7M5UQY8_9CNID</name>
<dbReference type="GO" id="GO:0005886">
    <property type="term" value="C:plasma membrane"/>
    <property type="evidence" value="ECO:0007669"/>
    <property type="project" value="UniProtKB-SubCell"/>
</dbReference>
<evidence type="ECO:0000256" key="8">
    <source>
        <dbReference type="ARBA" id="ARBA00023180"/>
    </source>
</evidence>
<dbReference type="Pfam" id="PF00001">
    <property type="entry name" value="7tm_1"/>
    <property type="match status" value="1"/>
</dbReference>
<dbReference type="Proteomes" id="UP000594262">
    <property type="component" value="Unplaced"/>
</dbReference>
<comment type="subcellular location">
    <subcellularLocation>
        <location evidence="1">Cell membrane</location>
        <topology evidence="1">Multi-pass membrane protein</topology>
    </subcellularLocation>
</comment>
<keyword evidence="2" id="KW-1003">Cell membrane</keyword>
<evidence type="ECO:0000259" key="11">
    <source>
        <dbReference type="PROSITE" id="PS50262"/>
    </source>
</evidence>
<feature type="domain" description="G-protein coupled receptors family 1 profile" evidence="11">
    <location>
        <begin position="32"/>
        <end position="331"/>
    </location>
</feature>
<keyword evidence="5" id="KW-0297">G-protein coupled receptor</keyword>